<accession>A0A916WYP4</accession>
<reference evidence="1" key="2">
    <citation type="submission" date="2020-09" db="EMBL/GenBank/DDBJ databases">
        <authorList>
            <person name="Sun Q."/>
            <person name="Zhou Y."/>
        </authorList>
    </citation>
    <scope>NUCLEOTIDE SEQUENCE</scope>
    <source>
        <strain evidence="1">CGMCC 1.12426</strain>
    </source>
</reference>
<organism evidence="1 2">
    <name type="scientific">Roseibium aquae</name>
    <dbReference type="NCBI Taxonomy" id="1323746"/>
    <lineage>
        <taxon>Bacteria</taxon>
        <taxon>Pseudomonadati</taxon>
        <taxon>Pseudomonadota</taxon>
        <taxon>Alphaproteobacteria</taxon>
        <taxon>Hyphomicrobiales</taxon>
        <taxon>Stappiaceae</taxon>
        <taxon>Roseibium</taxon>
    </lineage>
</organism>
<dbReference type="RefSeq" id="WP_150494712.1">
    <property type="nucleotide sequence ID" value="NZ_BMFA01000002.1"/>
</dbReference>
<sequence length="153" mass="16482">MSFQVSALPAGDFAYLGYLSDEDRAAQAVHALISDGACPCRVSLEDAPEGETVFLVNYEHQPAHSPYRSRHAVFVRAGVETAKPARNTIPLMLQTRLLSIRAFDAAGNIVEADVLPGTALAECAIAVLENETVAYLHVHFAKPGCYAARIDRA</sequence>
<dbReference type="Proteomes" id="UP000605148">
    <property type="component" value="Unassembled WGS sequence"/>
</dbReference>
<evidence type="ECO:0000313" key="1">
    <source>
        <dbReference type="EMBL" id="GGB40870.1"/>
    </source>
</evidence>
<reference evidence="1" key="1">
    <citation type="journal article" date="2014" name="Int. J. Syst. Evol. Microbiol.">
        <title>Complete genome sequence of Corynebacterium casei LMG S-19264T (=DSM 44701T), isolated from a smear-ripened cheese.</title>
        <authorList>
            <consortium name="US DOE Joint Genome Institute (JGI-PGF)"/>
            <person name="Walter F."/>
            <person name="Albersmeier A."/>
            <person name="Kalinowski J."/>
            <person name="Ruckert C."/>
        </authorList>
    </citation>
    <scope>NUCLEOTIDE SEQUENCE</scope>
    <source>
        <strain evidence="1">CGMCC 1.12426</strain>
    </source>
</reference>
<proteinExistence type="predicted"/>
<gene>
    <name evidence="1" type="ORF">GCM10011316_11150</name>
</gene>
<keyword evidence="2" id="KW-1185">Reference proteome</keyword>
<dbReference type="PIRSF" id="PIRSF034110">
    <property type="entry name" value="DUF1203"/>
    <property type="match status" value="1"/>
</dbReference>
<evidence type="ECO:0008006" key="3">
    <source>
        <dbReference type="Google" id="ProtNLM"/>
    </source>
</evidence>
<dbReference type="EMBL" id="BMFA01000002">
    <property type="protein sequence ID" value="GGB40870.1"/>
    <property type="molecule type" value="Genomic_DNA"/>
</dbReference>
<protein>
    <recommendedName>
        <fullName evidence="3">DUF1203 domain-containing protein</fullName>
    </recommendedName>
</protein>
<dbReference type="Pfam" id="PF06718">
    <property type="entry name" value="DUF1203"/>
    <property type="match status" value="1"/>
</dbReference>
<dbReference type="InterPro" id="IPR009593">
    <property type="entry name" value="DUF1203"/>
</dbReference>
<comment type="caution">
    <text evidence="1">The sequence shown here is derived from an EMBL/GenBank/DDBJ whole genome shotgun (WGS) entry which is preliminary data.</text>
</comment>
<dbReference type="OrthoDB" id="5953307at2"/>
<name>A0A916WYP4_9HYPH</name>
<evidence type="ECO:0000313" key="2">
    <source>
        <dbReference type="Proteomes" id="UP000605148"/>
    </source>
</evidence>
<dbReference type="AlphaFoldDB" id="A0A916WYP4"/>